<dbReference type="EMBL" id="FOAZ01000069">
    <property type="protein sequence ID" value="SEM83217.1"/>
    <property type="molecule type" value="Genomic_DNA"/>
</dbReference>
<organism evidence="1 2">
    <name type="scientific">Streptacidiphilus jiangxiensis</name>
    <dbReference type="NCBI Taxonomy" id="235985"/>
    <lineage>
        <taxon>Bacteria</taxon>
        <taxon>Bacillati</taxon>
        <taxon>Actinomycetota</taxon>
        <taxon>Actinomycetes</taxon>
        <taxon>Kitasatosporales</taxon>
        <taxon>Streptomycetaceae</taxon>
        <taxon>Streptacidiphilus</taxon>
    </lineage>
</organism>
<dbReference type="AlphaFoldDB" id="A0A1H8BMU7"/>
<protein>
    <recommendedName>
        <fullName evidence="3">3'-phosphoadenosine 5'-phosphosulfate sulfotransferase (PAPS reductase)/FAD synthetase</fullName>
    </recommendedName>
</protein>
<accession>A0A1H8BMU7</accession>
<evidence type="ECO:0000313" key="2">
    <source>
        <dbReference type="Proteomes" id="UP000183015"/>
    </source>
</evidence>
<sequence>MSDLTLFDLPPREPEPELVLDEARLRDSFARFRAARIKTLSYGLGYDSTDAILEFLRDPVAYGLAPDLSDLIVIHAAVGSEFRSTYAAVEQAILPRLRERRVRFVEVARRGPSLSQGYEVLSDSREPHRLHRRGRFTLLDEMEAGGTVPQAAGGNTCSLKHKAFALDGFVEDTFPGATVGTAIGYNASEDRRAVKSEKAQAGGKAPRGLVSLDYPLIRTGRTRSDVVRRVEEVTGMPWGRSYCWFCVYSLSCAAMPEHLLRLREEPAAAARAMRLEYVSMALNENGSLYPNKEPLHTQVTADGNAAALGEFEALLNDPRQDWAVYRVRRVYPARRTASCREQHPGTCVAPVCRDRAAKGAAWRSLTVEATGSRTFCAQRLRDLAAAVNRPVERDGRHRAGIDRVYLRRLPDPIRYGAAEEFLVSAPATAAQKERKNFPSVWDRVALRGLPA</sequence>
<dbReference type="eggNOG" id="ENOG5033TBF">
    <property type="taxonomic scope" value="Bacteria"/>
</dbReference>
<proteinExistence type="predicted"/>
<dbReference type="Proteomes" id="UP000183015">
    <property type="component" value="Unassembled WGS sequence"/>
</dbReference>
<dbReference type="STRING" id="235985.SAMN05414137_1692"/>
<reference evidence="2" key="1">
    <citation type="submission" date="2016-10" db="EMBL/GenBank/DDBJ databases">
        <authorList>
            <person name="Varghese N."/>
        </authorList>
    </citation>
    <scope>NUCLEOTIDE SEQUENCE [LARGE SCALE GENOMIC DNA]</scope>
    <source>
        <strain evidence="2">DSM 45096 / BCRC 16803 / CGMCC 4.1857 / CIP 109030 / JCM 12277 / KCTC 19219 / NBRC 100920 / 33214</strain>
    </source>
</reference>
<evidence type="ECO:0008006" key="3">
    <source>
        <dbReference type="Google" id="ProtNLM"/>
    </source>
</evidence>
<name>A0A1H8BMU7_STRJI</name>
<gene>
    <name evidence="1" type="ORF">SAMN05414137_1692</name>
</gene>
<evidence type="ECO:0000313" key="1">
    <source>
        <dbReference type="EMBL" id="SEM83217.1"/>
    </source>
</evidence>
<keyword evidence="2" id="KW-1185">Reference proteome</keyword>
<dbReference type="RefSeq" id="WP_052438799.1">
    <property type="nucleotide sequence ID" value="NZ_BBPN01000016.1"/>
</dbReference>
<dbReference type="OrthoDB" id="4503947at2"/>